<reference evidence="1 2" key="1">
    <citation type="submission" date="2018-11" db="EMBL/GenBank/DDBJ databases">
        <title>Complete genome sequence of Paenibacillus baekrokdamisoli strain KCTC 33723.</title>
        <authorList>
            <person name="Kang S.W."/>
            <person name="Lee K.C."/>
            <person name="Kim K.K."/>
            <person name="Kim J.S."/>
            <person name="Kim D.S."/>
            <person name="Ko S.H."/>
            <person name="Yang S.H."/>
            <person name="Lee J.S."/>
        </authorList>
    </citation>
    <scope>NUCLEOTIDE SEQUENCE [LARGE SCALE GENOMIC DNA]</scope>
    <source>
        <strain evidence="1 2">KCTC 33723</strain>
    </source>
</reference>
<dbReference type="KEGG" id="pbk:Back11_59120"/>
<evidence type="ECO:0000313" key="1">
    <source>
        <dbReference type="EMBL" id="BBH24567.1"/>
    </source>
</evidence>
<name>A0A3G9J048_9BACL</name>
<dbReference type="EMBL" id="AP019308">
    <property type="protein sequence ID" value="BBH24567.1"/>
    <property type="molecule type" value="Genomic_DNA"/>
</dbReference>
<keyword evidence="2" id="KW-1185">Reference proteome</keyword>
<protein>
    <submittedName>
        <fullName evidence="1">Uncharacterized protein</fullName>
    </submittedName>
</protein>
<dbReference type="AlphaFoldDB" id="A0A3G9J048"/>
<gene>
    <name evidence="1" type="ORF">Back11_59120</name>
</gene>
<sequence length="50" mass="5784">MLTPSSFGFHVTDPKPYMVLDSIGWETIRGESYRFNGRSTNDCSRNNRSR</sequence>
<organism evidence="1 2">
    <name type="scientific">Paenibacillus baekrokdamisoli</name>
    <dbReference type="NCBI Taxonomy" id="1712516"/>
    <lineage>
        <taxon>Bacteria</taxon>
        <taxon>Bacillati</taxon>
        <taxon>Bacillota</taxon>
        <taxon>Bacilli</taxon>
        <taxon>Bacillales</taxon>
        <taxon>Paenibacillaceae</taxon>
        <taxon>Paenibacillus</taxon>
    </lineage>
</organism>
<proteinExistence type="predicted"/>
<dbReference type="Proteomes" id="UP000275368">
    <property type="component" value="Chromosome"/>
</dbReference>
<accession>A0A3G9J048</accession>
<evidence type="ECO:0000313" key="2">
    <source>
        <dbReference type="Proteomes" id="UP000275368"/>
    </source>
</evidence>